<evidence type="ECO:0000256" key="8">
    <source>
        <dbReference type="ARBA" id="ARBA00023229"/>
    </source>
</evidence>
<evidence type="ECO:0000313" key="12">
    <source>
        <dbReference type="Proteomes" id="UP001227230"/>
    </source>
</evidence>
<evidence type="ECO:0000256" key="6">
    <source>
        <dbReference type="ARBA" id="ARBA00022777"/>
    </source>
</evidence>
<dbReference type="PANTHER" id="PTHR43654">
    <property type="entry name" value="GLUTAMATE 5-KINASE"/>
    <property type="match status" value="1"/>
</dbReference>
<dbReference type="Pfam" id="PF00696">
    <property type="entry name" value="AA_kinase"/>
    <property type="match status" value="1"/>
</dbReference>
<reference evidence="11 12" key="1">
    <citation type="journal article" date="2023" name="Hortic Res">
        <title>The complete reference genome for grapevine (Vitis vinifera L.) genetics and breeding.</title>
        <authorList>
            <person name="Shi X."/>
            <person name="Cao S."/>
            <person name="Wang X."/>
            <person name="Huang S."/>
            <person name="Wang Y."/>
            <person name="Liu Z."/>
            <person name="Liu W."/>
            <person name="Leng X."/>
            <person name="Peng Y."/>
            <person name="Wang N."/>
            <person name="Wang Y."/>
            <person name="Ma Z."/>
            <person name="Xu X."/>
            <person name="Zhang F."/>
            <person name="Xue H."/>
            <person name="Zhong H."/>
            <person name="Wang Y."/>
            <person name="Zhang K."/>
            <person name="Velt A."/>
            <person name="Avia K."/>
            <person name="Holtgrawe D."/>
            <person name="Grimplet J."/>
            <person name="Matus J.T."/>
            <person name="Ware D."/>
            <person name="Wu X."/>
            <person name="Wang H."/>
            <person name="Liu C."/>
            <person name="Fang Y."/>
            <person name="Rustenholz C."/>
            <person name="Cheng Z."/>
            <person name="Xiao H."/>
            <person name="Zhou Y."/>
        </authorList>
    </citation>
    <scope>NUCLEOTIDE SEQUENCE [LARGE SCALE GENOMIC DNA]</scope>
    <source>
        <strain evidence="12">cv. Pinot noir / PN40024</strain>
        <tissue evidence="11">Leaf</tissue>
    </source>
</reference>
<evidence type="ECO:0000313" key="11">
    <source>
        <dbReference type="EMBL" id="WJZ81287.1"/>
    </source>
</evidence>
<dbReference type="Gene3D" id="3.40.1160.10">
    <property type="entry name" value="Acetylglutamate kinase-like"/>
    <property type="match status" value="1"/>
</dbReference>
<dbReference type="InterPro" id="IPR036393">
    <property type="entry name" value="AceGlu_kinase-like_sf"/>
</dbReference>
<accession>A0ABY9BFG1</accession>
<gene>
    <name evidence="11" type="ORF">VitviT2T_001136</name>
</gene>
<evidence type="ECO:0000256" key="9">
    <source>
        <dbReference type="ARBA" id="ARBA00049063"/>
    </source>
</evidence>
<dbReference type="EMBL" id="CP126648">
    <property type="protein sequence ID" value="WJZ81287.1"/>
    <property type="molecule type" value="Genomic_DNA"/>
</dbReference>
<comment type="similarity">
    <text evidence="1">Belongs to the isopentenyl phosphate kinase family.</text>
</comment>
<keyword evidence="6" id="KW-0418">Kinase</keyword>
<dbReference type="SUPFAM" id="SSF53633">
    <property type="entry name" value="Carbamate kinase-like"/>
    <property type="match status" value="1"/>
</dbReference>
<comment type="catalytic activity">
    <reaction evidence="9">
        <text>isopentenyl phosphate + ATP = isopentenyl diphosphate + ADP</text>
        <dbReference type="Rhea" id="RHEA:33963"/>
        <dbReference type="ChEBI" id="CHEBI:30616"/>
        <dbReference type="ChEBI" id="CHEBI:65078"/>
        <dbReference type="ChEBI" id="CHEBI:128769"/>
        <dbReference type="ChEBI" id="CHEBI:456216"/>
        <dbReference type="EC" id="2.7.4.26"/>
    </reaction>
</comment>
<dbReference type="EC" id="2.7.4.26" evidence="2"/>
<evidence type="ECO:0000256" key="7">
    <source>
        <dbReference type="ARBA" id="ARBA00022840"/>
    </source>
</evidence>
<evidence type="ECO:0000256" key="5">
    <source>
        <dbReference type="ARBA" id="ARBA00022741"/>
    </source>
</evidence>
<dbReference type="PANTHER" id="PTHR43654:SF1">
    <property type="entry name" value="ISOPENTENYL PHOSPHATE KINASE"/>
    <property type="match status" value="1"/>
</dbReference>
<feature type="domain" description="Aspartate/glutamate/uridylate kinase" evidence="10">
    <location>
        <begin position="95"/>
        <end position="307"/>
    </location>
</feature>
<organism evidence="11 12">
    <name type="scientific">Vitis vinifera</name>
    <name type="common">Grape</name>
    <dbReference type="NCBI Taxonomy" id="29760"/>
    <lineage>
        <taxon>Eukaryota</taxon>
        <taxon>Viridiplantae</taxon>
        <taxon>Streptophyta</taxon>
        <taxon>Embryophyta</taxon>
        <taxon>Tracheophyta</taxon>
        <taxon>Spermatophyta</taxon>
        <taxon>Magnoliopsida</taxon>
        <taxon>eudicotyledons</taxon>
        <taxon>Gunneridae</taxon>
        <taxon>Pentapetalae</taxon>
        <taxon>rosids</taxon>
        <taxon>Vitales</taxon>
        <taxon>Vitaceae</taxon>
        <taxon>Viteae</taxon>
        <taxon>Vitis</taxon>
    </lineage>
</organism>
<keyword evidence="7" id="KW-0067">ATP-binding</keyword>
<evidence type="ECO:0000256" key="1">
    <source>
        <dbReference type="ARBA" id="ARBA00010540"/>
    </source>
</evidence>
<keyword evidence="5" id="KW-0547">Nucleotide-binding</keyword>
<keyword evidence="8" id="KW-0414">Isoprene biosynthesis</keyword>
<proteinExistence type="inferred from homology"/>
<dbReference type="NCBIfam" id="NF040647">
    <property type="entry name" value="IPPK_Arch"/>
    <property type="match status" value="1"/>
</dbReference>
<name>A0ABY9BFG1_VITVI</name>
<evidence type="ECO:0000256" key="2">
    <source>
        <dbReference type="ARBA" id="ARBA00012908"/>
    </source>
</evidence>
<dbReference type="PIRSF" id="PIRSF016496">
    <property type="entry name" value="Kin_FomA"/>
    <property type="match status" value="1"/>
</dbReference>
<evidence type="ECO:0000259" key="10">
    <source>
        <dbReference type="Pfam" id="PF00696"/>
    </source>
</evidence>
<evidence type="ECO:0000256" key="4">
    <source>
        <dbReference type="ARBA" id="ARBA00022679"/>
    </source>
</evidence>
<dbReference type="CDD" id="cd04241">
    <property type="entry name" value="AAK_FomA-like"/>
    <property type="match status" value="1"/>
</dbReference>
<sequence length="340" mass="36638">MDDGISRNNNNSNQILCPIKPIRCIVKLGGAAITCKNEIEKMNEESIEKVSSQLRQAMISGLSSLKICGMDWSKRPGNSEASPTVDDFSDQSLLDSDRFIVVHGAGSFGHFQASKSGVHKGGLNQPLVKAGFVATRISVTTLNLEIVRALAREGIPSIGMSPFSCGWLTSERNVASADVSMVAKAIDSGFVPVLHGDAVLDEAQDCTILSGDVIIRHLAAQLKPEYVVFLTDVLGVYDRPPTEPNAVLLKEIAVSEDGSWSVVKPTLKEMNKQVEITVAAHDTTGGMVTKIWEAAMIAKLGIDVYIVKAATDDSLRALRGELKGNNVPEEWLGTVIRLLR</sequence>
<dbReference type="InterPro" id="IPR024192">
    <property type="entry name" value="Fosfomycin_R_FomA-type"/>
</dbReference>
<dbReference type="Proteomes" id="UP001227230">
    <property type="component" value="Chromosome 1"/>
</dbReference>
<keyword evidence="12" id="KW-1185">Reference proteome</keyword>
<evidence type="ECO:0000256" key="3">
    <source>
        <dbReference type="ARBA" id="ARBA00017267"/>
    </source>
</evidence>
<keyword evidence="4" id="KW-0808">Transferase</keyword>
<protein>
    <recommendedName>
        <fullName evidence="3">Isopentenyl phosphate kinase</fullName>
        <ecNumber evidence="2">2.7.4.26</ecNumber>
    </recommendedName>
</protein>
<dbReference type="InterPro" id="IPR001048">
    <property type="entry name" value="Asp/Glu/Uridylate_kinase"/>
</dbReference>